<organism evidence="2 3">
    <name type="scientific">Polytolypa hystricis (strain UAMH7299)</name>
    <dbReference type="NCBI Taxonomy" id="1447883"/>
    <lineage>
        <taxon>Eukaryota</taxon>
        <taxon>Fungi</taxon>
        <taxon>Dikarya</taxon>
        <taxon>Ascomycota</taxon>
        <taxon>Pezizomycotina</taxon>
        <taxon>Eurotiomycetes</taxon>
        <taxon>Eurotiomycetidae</taxon>
        <taxon>Onygenales</taxon>
        <taxon>Onygenales incertae sedis</taxon>
        <taxon>Polytolypa</taxon>
    </lineage>
</organism>
<dbReference type="Proteomes" id="UP000224634">
    <property type="component" value="Unassembled WGS sequence"/>
</dbReference>
<proteinExistence type="predicted"/>
<accession>A0A2B7XU80</accession>
<dbReference type="AlphaFoldDB" id="A0A2B7XU80"/>
<evidence type="ECO:0000313" key="2">
    <source>
        <dbReference type="EMBL" id="PGH12519.1"/>
    </source>
</evidence>
<dbReference type="OrthoDB" id="1193027at2759"/>
<protein>
    <submittedName>
        <fullName evidence="2">Uncharacterized protein</fullName>
    </submittedName>
</protein>
<name>A0A2B7XU80_POLH7</name>
<keyword evidence="3" id="KW-1185">Reference proteome</keyword>
<sequence>MQSHSGAGTCNSDRSPFTVQNPCPNSMITQMIRDGCYGIASGLGLRTAVDRVGGKGAEELYKAARVYNSGSIIDTRRLEVV</sequence>
<gene>
    <name evidence="2" type="ORF">AJ80_06680</name>
</gene>
<evidence type="ECO:0000313" key="3">
    <source>
        <dbReference type="Proteomes" id="UP000224634"/>
    </source>
</evidence>
<dbReference type="EMBL" id="PDNA01000116">
    <property type="protein sequence ID" value="PGH12519.1"/>
    <property type="molecule type" value="Genomic_DNA"/>
</dbReference>
<evidence type="ECO:0000256" key="1">
    <source>
        <dbReference type="SAM" id="MobiDB-lite"/>
    </source>
</evidence>
<reference evidence="2 3" key="1">
    <citation type="submission" date="2017-10" db="EMBL/GenBank/DDBJ databases">
        <title>Comparative genomics in systemic dimorphic fungi from Ajellomycetaceae.</title>
        <authorList>
            <person name="Munoz J.F."/>
            <person name="Mcewen J.G."/>
            <person name="Clay O.K."/>
            <person name="Cuomo C.A."/>
        </authorList>
    </citation>
    <scope>NUCLEOTIDE SEQUENCE [LARGE SCALE GENOMIC DNA]</scope>
    <source>
        <strain evidence="2 3">UAMH7299</strain>
    </source>
</reference>
<feature type="region of interest" description="Disordered" evidence="1">
    <location>
        <begin position="1"/>
        <end position="21"/>
    </location>
</feature>
<comment type="caution">
    <text evidence="2">The sequence shown here is derived from an EMBL/GenBank/DDBJ whole genome shotgun (WGS) entry which is preliminary data.</text>
</comment>